<evidence type="ECO:0000313" key="2">
    <source>
        <dbReference type="WBParaSite" id="JU765_v2.g5346.t1"/>
    </source>
</evidence>
<dbReference type="WBParaSite" id="JU765_v2.g5346.t1">
    <property type="protein sequence ID" value="JU765_v2.g5346.t1"/>
    <property type="gene ID" value="JU765_v2.g5346"/>
</dbReference>
<accession>A0AC34RB68</accession>
<proteinExistence type="predicted"/>
<dbReference type="Proteomes" id="UP000887576">
    <property type="component" value="Unplaced"/>
</dbReference>
<protein>
    <submittedName>
        <fullName evidence="2">Heat shock protein 70</fullName>
    </submittedName>
</protein>
<sequence>MKHDITQEDQISVDMCDLGSKIQNDLVLKKKVVDDIFSNDLVKRFVLCLPFRSEESTVDLIFLAGGTSRISIFHDSIKQKFPNAKIIMDGEVEVITATGAAIHGLQILNKEIEPFTEFQRFKNFEYKESIQKEAKIDESMKHSKITENSTKATLMANRILCKNLLPEK</sequence>
<reference evidence="2" key="1">
    <citation type="submission" date="2022-11" db="UniProtKB">
        <authorList>
            <consortium name="WormBaseParasite"/>
        </authorList>
    </citation>
    <scope>IDENTIFICATION</scope>
</reference>
<name>A0AC34RB68_9BILA</name>
<organism evidence="1 2">
    <name type="scientific">Panagrolaimus sp. JU765</name>
    <dbReference type="NCBI Taxonomy" id="591449"/>
    <lineage>
        <taxon>Eukaryota</taxon>
        <taxon>Metazoa</taxon>
        <taxon>Ecdysozoa</taxon>
        <taxon>Nematoda</taxon>
        <taxon>Chromadorea</taxon>
        <taxon>Rhabditida</taxon>
        <taxon>Tylenchina</taxon>
        <taxon>Panagrolaimomorpha</taxon>
        <taxon>Panagrolaimoidea</taxon>
        <taxon>Panagrolaimidae</taxon>
        <taxon>Panagrolaimus</taxon>
    </lineage>
</organism>
<evidence type="ECO:0000313" key="1">
    <source>
        <dbReference type="Proteomes" id="UP000887576"/>
    </source>
</evidence>